<gene>
    <name evidence="1" type="ORF">NE535_14485</name>
</gene>
<dbReference type="AlphaFoldDB" id="A0A9X2WPJ5"/>
<evidence type="ECO:0000313" key="1">
    <source>
        <dbReference type="EMBL" id="MCT7942985.1"/>
    </source>
</evidence>
<sequence length="143" mass="16109">MGTVESKYIALFANSAESLKAADEDLQDKIDAFRVRFADLQDCLGHKLFRNLLKLEDESPVSMIDVLNMMEKREILTSSHQWKLLREVRNAFSHGYPESETERAEALNLAWANADQLLLILVNLKVYLSSVGIALEGDVNAVN</sequence>
<protein>
    <submittedName>
        <fullName evidence="1">Uncharacterized protein</fullName>
    </submittedName>
</protein>
<proteinExistence type="predicted"/>
<dbReference type="RefSeq" id="WP_261299331.1">
    <property type="nucleotide sequence ID" value="NZ_JAMTCD010000020.1"/>
</dbReference>
<comment type="caution">
    <text evidence="1">The sequence shown here is derived from an EMBL/GenBank/DDBJ whole genome shotgun (WGS) entry which is preliminary data.</text>
</comment>
<name>A0A9X2WPJ5_9GAMM</name>
<dbReference type="Gene3D" id="1.20.120.330">
    <property type="entry name" value="Nucleotidyltransferases domain 2"/>
    <property type="match status" value="1"/>
</dbReference>
<organism evidence="1 2">
    <name type="scientific">Shewanella holmiensis</name>
    <dbReference type="NCBI Taxonomy" id="2952222"/>
    <lineage>
        <taxon>Bacteria</taxon>
        <taxon>Pseudomonadati</taxon>
        <taxon>Pseudomonadota</taxon>
        <taxon>Gammaproteobacteria</taxon>
        <taxon>Alteromonadales</taxon>
        <taxon>Shewanellaceae</taxon>
        <taxon>Shewanella</taxon>
    </lineage>
</organism>
<dbReference type="Proteomes" id="UP001155546">
    <property type="component" value="Unassembled WGS sequence"/>
</dbReference>
<evidence type="ECO:0000313" key="2">
    <source>
        <dbReference type="Proteomes" id="UP001155546"/>
    </source>
</evidence>
<keyword evidence="2" id="KW-1185">Reference proteome</keyword>
<accession>A0A9X2WPJ5</accession>
<dbReference type="EMBL" id="JAMTCD010000020">
    <property type="protein sequence ID" value="MCT7942985.1"/>
    <property type="molecule type" value="Genomic_DNA"/>
</dbReference>
<reference evidence="1" key="1">
    <citation type="journal article" date="2023" name="Int. J. Syst. Evol. Microbiol.">
        <title>&lt;i&gt;Shewanella septentrionalis&lt;/i&gt; sp. nov. and &lt;i&gt;Shewanella holmiensis&lt;/i&gt; sp. nov., isolated from Baltic Sea water and sediments.</title>
        <authorList>
            <person name="Martin-Rodriguez A.J."/>
            <person name="Thorell K."/>
            <person name="Joffre E."/>
            <person name="Jensie-Markopoulos S."/>
            <person name="Moore E.R.B."/>
            <person name="Sjoling A."/>
        </authorList>
    </citation>
    <scope>NUCLEOTIDE SEQUENCE</scope>
    <source>
        <strain evidence="1">SP1S2-7</strain>
    </source>
</reference>
<dbReference type="SUPFAM" id="SSF81593">
    <property type="entry name" value="Nucleotidyltransferase substrate binding subunit/domain"/>
    <property type="match status" value="1"/>
</dbReference>